<dbReference type="Pfam" id="PF02310">
    <property type="entry name" value="B12-binding"/>
    <property type="match status" value="1"/>
</dbReference>
<organism evidence="3 4">
    <name type="scientific">Phycicoccus duodecadis</name>
    <dbReference type="NCBI Taxonomy" id="173053"/>
    <lineage>
        <taxon>Bacteria</taxon>
        <taxon>Bacillati</taxon>
        <taxon>Actinomycetota</taxon>
        <taxon>Actinomycetes</taxon>
        <taxon>Micrococcales</taxon>
        <taxon>Intrasporangiaceae</taxon>
        <taxon>Phycicoccus</taxon>
    </lineage>
</organism>
<dbReference type="PANTHER" id="PTHR45138">
    <property type="entry name" value="REGULATORY COMPONENTS OF SENSORY TRANSDUCTION SYSTEM"/>
    <property type="match status" value="1"/>
</dbReference>
<keyword evidence="4" id="KW-1185">Reference proteome</keyword>
<feature type="domain" description="B12-binding" evidence="2">
    <location>
        <begin position="379"/>
        <end position="504"/>
    </location>
</feature>
<dbReference type="PROSITE" id="PS51332">
    <property type="entry name" value="B12_BINDING"/>
    <property type="match status" value="1"/>
</dbReference>
<dbReference type="EMBL" id="PJNE01000001">
    <property type="protein sequence ID" value="PKW27777.1"/>
    <property type="molecule type" value="Genomic_DNA"/>
</dbReference>
<dbReference type="Proteomes" id="UP000233781">
    <property type="component" value="Unassembled WGS sequence"/>
</dbReference>
<dbReference type="InterPro" id="IPR043128">
    <property type="entry name" value="Rev_trsase/Diguanyl_cyclase"/>
</dbReference>
<dbReference type="Gene3D" id="3.30.70.270">
    <property type="match status" value="1"/>
</dbReference>
<dbReference type="PANTHER" id="PTHR45138:SF9">
    <property type="entry name" value="DIGUANYLATE CYCLASE DGCM-RELATED"/>
    <property type="match status" value="1"/>
</dbReference>
<sequence>MLDGEGSAHTIAQMADCATLGTERPATGPTGVCETRGVVPRALLEATRGLLWMEGPAEARRLVADLVHSLGGELVSAEVFDEARIPLELSFNDGPPMVASARPGTAARALLDTYLPPFVRDVRRVLELGGRVERLARSASVDGLTGLPNRATLDRSLARTMPSEVVIVLDLDHFKAVNDGLGHAAGDEVLAAFGALLAESIRGSDTVGRYGGEEFVVVLPAGGDADAFLSRLQTSWADVRPHPVTFSAGVALSSNDPAEAMKRADAALYEAKRSGRDRWVWAPPAVQTTPARAPADLMEPYLASALSGDRPGGVRLVLDLLDRHMSSDRSVVELLATAQQQIGERWERNEITAVHEHLATGVTTAVLDALAGESSEDVHGLTLVACPEGDWHSLAAEMFATSLRAEGIGTQVIGASAPGEAVAEFLRRSTCDALAVSCTLPAFFPGVVKLVNLVHSLGVPVIVGGRALGANARRAHRLGADAWAPSAVEAAVILDGWRSAPPVPNPEPVLIDPAVRLLFDSADRLAADAMEVLPRWVPARKGGDPVRMARRQEYLAHTVSSLAASALVDDDSVFLDYLAWLARVLAPRGVSVQALVSALDALGPGVGQISGDAVRLLATGRAELVAQVRD</sequence>
<gene>
    <name evidence="3" type="ORF">ATL31_2628</name>
</gene>
<evidence type="ECO:0000313" key="3">
    <source>
        <dbReference type="EMBL" id="PKW27777.1"/>
    </source>
</evidence>
<dbReference type="InterPro" id="IPR029787">
    <property type="entry name" value="Nucleotide_cyclase"/>
</dbReference>
<dbReference type="GO" id="GO:0005886">
    <property type="term" value="C:plasma membrane"/>
    <property type="evidence" value="ECO:0007669"/>
    <property type="project" value="TreeGrafter"/>
</dbReference>
<dbReference type="InterPro" id="IPR000160">
    <property type="entry name" value="GGDEF_dom"/>
</dbReference>
<evidence type="ECO:0000313" key="4">
    <source>
        <dbReference type="Proteomes" id="UP000233781"/>
    </source>
</evidence>
<dbReference type="InterPro" id="IPR036724">
    <property type="entry name" value="Cobalamin-bd_sf"/>
</dbReference>
<dbReference type="SUPFAM" id="SSF55073">
    <property type="entry name" value="Nucleotide cyclase"/>
    <property type="match status" value="1"/>
</dbReference>
<dbReference type="InterPro" id="IPR006158">
    <property type="entry name" value="Cobalamin-bd"/>
</dbReference>
<dbReference type="SMART" id="SM00267">
    <property type="entry name" value="GGDEF"/>
    <property type="match status" value="1"/>
</dbReference>
<dbReference type="InterPro" id="IPR036594">
    <property type="entry name" value="Meth_synthase_dom"/>
</dbReference>
<dbReference type="InterPro" id="IPR003759">
    <property type="entry name" value="Cbl-bd_cap"/>
</dbReference>
<dbReference type="RefSeq" id="WP_143598391.1">
    <property type="nucleotide sequence ID" value="NZ_PJNE01000001.1"/>
</dbReference>
<dbReference type="SUPFAM" id="SSF52242">
    <property type="entry name" value="Cobalamin (vitamin B12)-binding domain"/>
    <property type="match status" value="1"/>
</dbReference>
<dbReference type="GO" id="GO:0052621">
    <property type="term" value="F:diguanylate cyclase activity"/>
    <property type="evidence" value="ECO:0007669"/>
    <property type="project" value="TreeGrafter"/>
</dbReference>
<comment type="caution">
    <text evidence="3">The sequence shown here is derived from an EMBL/GenBank/DDBJ whole genome shotgun (WGS) entry which is preliminary data.</text>
</comment>
<accession>A0A2N3YLN7</accession>
<dbReference type="GO" id="GO:0046872">
    <property type="term" value="F:metal ion binding"/>
    <property type="evidence" value="ECO:0007669"/>
    <property type="project" value="InterPro"/>
</dbReference>
<dbReference type="Pfam" id="PF02607">
    <property type="entry name" value="B12-binding_2"/>
    <property type="match status" value="1"/>
</dbReference>
<dbReference type="CDD" id="cd01949">
    <property type="entry name" value="GGDEF"/>
    <property type="match status" value="1"/>
</dbReference>
<dbReference type="GO" id="GO:0043709">
    <property type="term" value="P:cell adhesion involved in single-species biofilm formation"/>
    <property type="evidence" value="ECO:0007669"/>
    <property type="project" value="TreeGrafter"/>
</dbReference>
<dbReference type="GO" id="GO:0031419">
    <property type="term" value="F:cobalamin binding"/>
    <property type="evidence" value="ECO:0007669"/>
    <property type="project" value="InterPro"/>
</dbReference>
<dbReference type="PROSITE" id="PS50887">
    <property type="entry name" value="GGDEF"/>
    <property type="match status" value="1"/>
</dbReference>
<dbReference type="Gene3D" id="1.10.1240.10">
    <property type="entry name" value="Methionine synthase domain"/>
    <property type="match status" value="1"/>
</dbReference>
<dbReference type="GO" id="GO:1902201">
    <property type="term" value="P:negative regulation of bacterial-type flagellum-dependent cell motility"/>
    <property type="evidence" value="ECO:0007669"/>
    <property type="project" value="TreeGrafter"/>
</dbReference>
<dbReference type="OrthoDB" id="23692at2"/>
<dbReference type="Pfam" id="PF00990">
    <property type="entry name" value="GGDEF"/>
    <property type="match status" value="1"/>
</dbReference>
<dbReference type="Gene3D" id="3.40.50.280">
    <property type="entry name" value="Cobalamin-binding domain"/>
    <property type="match status" value="1"/>
</dbReference>
<evidence type="ECO:0000259" key="2">
    <source>
        <dbReference type="PROSITE" id="PS51332"/>
    </source>
</evidence>
<dbReference type="InterPro" id="IPR050469">
    <property type="entry name" value="Diguanylate_Cyclase"/>
</dbReference>
<proteinExistence type="predicted"/>
<dbReference type="NCBIfam" id="TIGR00254">
    <property type="entry name" value="GGDEF"/>
    <property type="match status" value="1"/>
</dbReference>
<feature type="domain" description="GGDEF" evidence="1">
    <location>
        <begin position="162"/>
        <end position="284"/>
    </location>
</feature>
<dbReference type="AlphaFoldDB" id="A0A2N3YLN7"/>
<name>A0A2N3YLN7_9MICO</name>
<reference evidence="3 4" key="1">
    <citation type="submission" date="2017-12" db="EMBL/GenBank/DDBJ databases">
        <title>Sequencing the genomes of 1000 Actinobacteria strains.</title>
        <authorList>
            <person name="Klenk H.-P."/>
        </authorList>
    </citation>
    <scope>NUCLEOTIDE SEQUENCE [LARGE SCALE GENOMIC DNA]</scope>
    <source>
        <strain evidence="3 4">DSM 12806</strain>
    </source>
</reference>
<protein>
    <submittedName>
        <fullName evidence="3">Diguanylate cyclase (GGDEF)-like protein</fullName>
    </submittedName>
</protein>
<evidence type="ECO:0000259" key="1">
    <source>
        <dbReference type="PROSITE" id="PS50887"/>
    </source>
</evidence>